<evidence type="ECO:0000256" key="1">
    <source>
        <dbReference type="SAM" id="MobiDB-lite"/>
    </source>
</evidence>
<dbReference type="AlphaFoldDB" id="A0A1K1SRE6"/>
<accession>A0A1K1SRE6</accession>
<feature type="compositionally biased region" description="Basic and acidic residues" evidence="1">
    <location>
        <begin position="1"/>
        <end position="18"/>
    </location>
</feature>
<evidence type="ECO:0000313" key="2">
    <source>
        <dbReference type="EMBL" id="SFW86889.1"/>
    </source>
</evidence>
<name>A0A1K1SRE6_9PSEU</name>
<dbReference type="EMBL" id="FPJG01000006">
    <property type="protein sequence ID" value="SFW86889.1"/>
    <property type="molecule type" value="Genomic_DNA"/>
</dbReference>
<keyword evidence="3" id="KW-1185">Reference proteome</keyword>
<organism evidence="2 3">
    <name type="scientific">Amycolatopsis australiensis</name>
    <dbReference type="NCBI Taxonomy" id="546364"/>
    <lineage>
        <taxon>Bacteria</taxon>
        <taxon>Bacillati</taxon>
        <taxon>Actinomycetota</taxon>
        <taxon>Actinomycetes</taxon>
        <taxon>Pseudonocardiales</taxon>
        <taxon>Pseudonocardiaceae</taxon>
        <taxon>Amycolatopsis</taxon>
    </lineage>
</organism>
<sequence length="369" mass="39867">MRLARKDQKKDGKQEKRNAVQGRDTGPTPERARQQAHDVRLARKDQKKDGKQEKRNAVQGRDTGPTPERARQQAHDVRLARKDQKKDENFLAEVQNMFKEGARAKGNDPIERVSDPLLVAKDQQQRKRQVSEVARKAPTRKVPDPKMVAEQQQLQPREAERRKAISADNDKGPEQMREASRQEQTRHRQAAVRPPRQPASLAAAQVRTAAPADQNKAEEKDPPSGSNALCFGVHLQGVGAGAGGDSCLVFDRRGVGFANSQHVGPGLGFGAEATISAKGSNANIDELTGRSIYGTVGMAAGPGVEINGSVSEDRKYLNDSVGVGVGVEASASGGLEYTDARRLFDWTDVLPEPKVSVMAPGSLSAGPAS</sequence>
<feature type="compositionally biased region" description="Basic and acidic residues" evidence="1">
    <location>
        <begin position="68"/>
        <end position="89"/>
    </location>
</feature>
<feature type="compositionally biased region" description="Basic and acidic residues" evidence="1">
    <location>
        <begin position="123"/>
        <end position="135"/>
    </location>
</feature>
<evidence type="ECO:0000313" key="3">
    <source>
        <dbReference type="Proteomes" id="UP000182740"/>
    </source>
</evidence>
<dbReference type="Proteomes" id="UP000182740">
    <property type="component" value="Unassembled WGS sequence"/>
</dbReference>
<feature type="compositionally biased region" description="Basic and acidic residues" evidence="1">
    <location>
        <begin position="157"/>
        <end position="186"/>
    </location>
</feature>
<proteinExistence type="predicted"/>
<feature type="region of interest" description="Disordered" evidence="1">
    <location>
        <begin position="1"/>
        <end position="225"/>
    </location>
</feature>
<feature type="compositionally biased region" description="Basic and acidic residues" evidence="1">
    <location>
        <begin position="100"/>
        <end position="114"/>
    </location>
</feature>
<gene>
    <name evidence="2" type="ORF">SAMN04489730_6529</name>
</gene>
<protein>
    <submittedName>
        <fullName evidence="2">Uncharacterized protein</fullName>
    </submittedName>
</protein>
<reference evidence="3" key="1">
    <citation type="submission" date="2016-11" db="EMBL/GenBank/DDBJ databases">
        <authorList>
            <person name="Varghese N."/>
            <person name="Submissions S."/>
        </authorList>
    </citation>
    <scope>NUCLEOTIDE SEQUENCE [LARGE SCALE GENOMIC DNA]</scope>
    <source>
        <strain evidence="3">DSM 44671</strain>
    </source>
</reference>
<feature type="compositionally biased region" description="Basic and acidic residues" evidence="1">
    <location>
        <begin position="30"/>
        <end position="56"/>
    </location>
</feature>